<dbReference type="InterPro" id="IPR025423">
    <property type="entry name" value="TMEM205-like"/>
</dbReference>
<keyword evidence="2 7" id="KW-0812">Transmembrane</keyword>
<dbReference type="GO" id="GO:0016020">
    <property type="term" value="C:membrane"/>
    <property type="evidence" value="ECO:0007669"/>
    <property type="project" value="UniProtKB-SubCell"/>
</dbReference>
<dbReference type="AlphaFoldDB" id="A0ABD2Y8P2"/>
<reference evidence="10 11" key="1">
    <citation type="submission" date="2024-11" db="EMBL/GenBank/DDBJ databases">
        <title>A near-complete genome assembly of Cinchona calisaya.</title>
        <authorList>
            <person name="Lian D.C."/>
            <person name="Zhao X.W."/>
            <person name="Wei L."/>
        </authorList>
    </citation>
    <scope>NUCLEOTIDE SEQUENCE [LARGE SCALE GENOMIC DNA]</scope>
    <source>
        <tissue evidence="10">Nenye</tissue>
    </source>
</reference>
<evidence type="ECO:0000259" key="9">
    <source>
        <dbReference type="Pfam" id="PF13664"/>
    </source>
</evidence>
<evidence type="ECO:0000256" key="4">
    <source>
        <dbReference type="ARBA" id="ARBA00023136"/>
    </source>
</evidence>
<feature type="transmembrane region" description="Helical" evidence="7">
    <location>
        <begin position="496"/>
        <end position="516"/>
    </location>
</feature>
<feature type="transmembrane region" description="Helical" evidence="7">
    <location>
        <begin position="320"/>
        <end position="348"/>
    </location>
</feature>
<gene>
    <name evidence="10" type="ORF">ACH5RR_033682</name>
</gene>
<comment type="subcellular location">
    <subcellularLocation>
        <location evidence="1">Membrane</location>
    </subcellularLocation>
</comment>
<keyword evidence="3 7" id="KW-1133">Transmembrane helix</keyword>
<evidence type="ECO:0000256" key="2">
    <source>
        <dbReference type="ARBA" id="ARBA00022692"/>
    </source>
</evidence>
<dbReference type="Pfam" id="PF13664">
    <property type="entry name" value="DUF4149"/>
    <property type="match status" value="1"/>
</dbReference>
<dbReference type="SUPFAM" id="SSF58113">
    <property type="entry name" value="Apolipoprotein A-I"/>
    <property type="match status" value="1"/>
</dbReference>
<evidence type="ECO:0000256" key="8">
    <source>
        <dbReference type="SAM" id="SignalP"/>
    </source>
</evidence>
<dbReference type="EMBL" id="JBJUIK010000014">
    <property type="protein sequence ID" value="KAL3503841.1"/>
    <property type="molecule type" value="Genomic_DNA"/>
</dbReference>
<feature type="compositionally biased region" description="Basic and acidic residues" evidence="6">
    <location>
        <begin position="70"/>
        <end position="95"/>
    </location>
</feature>
<dbReference type="Proteomes" id="UP001630127">
    <property type="component" value="Unassembled WGS sequence"/>
</dbReference>
<keyword evidence="5" id="KW-0175">Coiled coil</keyword>
<name>A0ABD2Y8P2_9GENT</name>
<keyword evidence="8" id="KW-0732">Signal</keyword>
<evidence type="ECO:0000256" key="6">
    <source>
        <dbReference type="SAM" id="MobiDB-lite"/>
    </source>
</evidence>
<keyword evidence="4 7" id="KW-0472">Membrane</keyword>
<accession>A0ABD2Y8P2</accession>
<keyword evidence="11" id="KW-1185">Reference proteome</keyword>
<organism evidence="10 11">
    <name type="scientific">Cinchona calisaya</name>
    <dbReference type="NCBI Taxonomy" id="153742"/>
    <lineage>
        <taxon>Eukaryota</taxon>
        <taxon>Viridiplantae</taxon>
        <taxon>Streptophyta</taxon>
        <taxon>Embryophyta</taxon>
        <taxon>Tracheophyta</taxon>
        <taxon>Spermatophyta</taxon>
        <taxon>Magnoliopsida</taxon>
        <taxon>eudicotyledons</taxon>
        <taxon>Gunneridae</taxon>
        <taxon>Pentapetalae</taxon>
        <taxon>asterids</taxon>
        <taxon>lamiids</taxon>
        <taxon>Gentianales</taxon>
        <taxon>Rubiaceae</taxon>
        <taxon>Cinchonoideae</taxon>
        <taxon>Cinchoneae</taxon>
        <taxon>Cinchona</taxon>
    </lineage>
</organism>
<evidence type="ECO:0000313" key="10">
    <source>
        <dbReference type="EMBL" id="KAL3503841.1"/>
    </source>
</evidence>
<dbReference type="PANTHER" id="PTHR47652:SF3">
    <property type="entry name" value="MITOCHONDRIAL IMPORT INNER MEMBRANE TRANSLOCASE SUBUNIT TIM44"/>
    <property type="match status" value="1"/>
</dbReference>
<proteinExistence type="predicted"/>
<evidence type="ECO:0000313" key="11">
    <source>
        <dbReference type="Proteomes" id="UP001630127"/>
    </source>
</evidence>
<feature type="transmembrane region" description="Helical" evidence="7">
    <location>
        <begin position="360"/>
        <end position="381"/>
    </location>
</feature>
<protein>
    <recommendedName>
        <fullName evidence="9">TMEM205-like domain-containing protein</fullName>
    </recommendedName>
</protein>
<feature type="coiled-coil region" evidence="5">
    <location>
        <begin position="247"/>
        <end position="292"/>
    </location>
</feature>
<feature type="signal peptide" evidence="8">
    <location>
        <begin position="1"/>
        <end position="17"/>
    </location>
</feature>
<dbReference type="PANTHER" id="PTHR47652">
    <property type="entry name" value="MITOCHONDRIAL IMPORT INNER MEMBRANE TRANSLOCASE SUBUNIT TIM44"/>
    <property type="match status" value="1"/>
</dbReference>
<feature type="region of interest" description="Disordered" evidence="6">
    <location>
        <begin position="52"/>
        <end position="95"/>
    </location>
</feature>
<evidence type="ECO:0000256" key="3">
    <source>
        <dbReference type="ARBA" id="ARBA00022989"/>
    </source>
</evidence>
<feature type="domain" description="TMEM205-like" evidence="9">
    <location>
        <begin position="324"/>
        <end position="426"/>
    </location>
</feature>
<evidence type="ECO:0000256" key="7">
    <source>
        <dbReference type="SAM" id="Phobius"/>
    </source>
</evidence>
<comment type="caution">
    <text evidence="10">The sequence shown here is derived from an EMBL/GenBank/DDBJ whole genome shotgun (WGS) entry which is preliminary data.</text>
</comment>
<feature type="chain" id="PRO_5044841469" description="TMEM205-like domain-containing protein" evidence="8">
    <location>
        <begin position="18"/>
        <end position="526"/>
    </location>
</feature>
<sequence>MMNVVALCLVLTTLTTAVWSPAQQEAKIIKEDIIVKEGHRTVVVEYEKDDGNTKVSISPQGAHEGLQKSSKNDENGKHDSTVEHAKEKLEDESGHKVTPRELICDAFGKCKHKIASAIGKTKDMVSEKVHEATDMVYEVEEEAKETVTDALGKVKDTVARKASEVSNKAKDTTDEASDKATEAKERVKNAASDIAKEAKQRVKDAASVVSDKAKEIVAEKANGVEKGVKETVDTAKTLQGDTKRNASMKIEATKAKASEKVKEAEENIGGVSEEIEERVQRAKEKGKKDLEEIIGRGLEVAYDVSGYFFSPESTASVMGIFQLLGLAIAYGMSFWVTFISSYILAGALPRQQFAILQSKIYTVYFKAMAYSVGTVLAGHLFSQRKTMSSGSGAMVQGFNLFASLLSVLFNLRYLEPRATKVMFERMKLEKEEGRGILETSTEEQSARVYNSVGESLGAKVSSSPTTENPSSTPLEKPNDAAAKSEMVRLSQTLKKLNSYSSFLNVLTLMALTWHLVHLGQGLHTLC</sequence>
<feature type="transmembrane region" description="Helical" evidence="7">
    <location>
        <begin position="393"/>
        <end position="414"/>
    </location>
</feature>
<evidence type="ECO:0000256" key="1">
    <source>
        <dbReference type="ARBA" id="ARBA00004370"/>
    </source>
</evidence>
<dbReference type="Gene3D" id="1.20.120.20">
    <property type="entry name" value="Apolipoprotein"/>
    <property type="match status" value="1"/>
</dbReference>
<feature type="compositionally biased region" description="Low complexity" evidence="6">
    <location>
        <begin position="461"/>
        <end position="473"/>
    </location>
</feature>
<evidence type="ECO:0000256" key="5">
    <source>
        <dbReference type="SAM" id="Coils"/>
    </source>
</evidence>
<feature type="region of interest" description="Disordered" evidence="6">
    <location>
        <begin position="455"/>
        <end position="483"/>
    </location>
</feature>
<feature type="region of interest" description="Disordered" evidence="6">
    <location>
        <begin position="161"/>
        <end position="195"/>
    </location>
</feature>